<reference evidence="1" key="2">
    <citation type="journal article" date="2021" name="Microbiome">
        <title>Successional dynamics and alternative stable states in a saline activated sludge microbial community over 9 years.</title>
        <authorList>
            <person name="Wang Y."/>
            <person name="Ye J."/>
            <person name="Ju F."/>
            <person name="Liu L."/>
            <person name="Boyd J.A."/>
            <person name="Deng Y."/>
            <person name="Parks D.H."/>
            <person name="Jiang X."/>
            <person name="Yin X."/>
            <person name="Woodcroft B.J."/>
            <person name="Tyson G.W."/>
            <person name="Hugenholtz P."/>
            <person name="Polz M.F."/>
            <person name="Zhang T."/>
        </authorList>
    </citation>
    <scope>NUCLEOTIDE SEQUENCE</scope>
    <source>
        <strain evidence="1">HKST-UBA12</strain>
    </source>
</reference>
<reference evidence="1" key="1">
    <citation type="submission" date="2020-04" db="EMBL/GenBank/DDBJ databases">
        <authorList>
            <person name="Zhang T."/>
        </authorList>
    </citation>
    <scope>NUCLEOTIDE SEQUENCE</scope>
    <source>
        <strain evidence="1">HKST-UBA12</strain>
    </source>
</reference>
<organism evidence="1 2">
    <name type="scientific">Candidatus Dojkabacteria bacterium</name>
    <dbReference type="NCBI Taxonomy" id="2099670"/>
    <lineage>
        <taxon>Bacteria</taxon>
        <taxon>Candidatus Dojkabacteria</taxon>
    </lineage>
</organism>
<name>A0A955KZE6_9BACT</name>
<accession>A0A955KZE6</accession>
<evidence type="ECO:0000313" key="1">
    <source>
        <dbReference type="EMBL" id="MCA9379008.1"/>
    </source>
</evidence>
<evidence type="ECO:0000313" key="2">
    <source>
        <dbReference type="Proteomes" id="UP000760819"/>
    </source>
</evidence>
<dbReference type="AlphaFoldDB" id="A0A955KZE6"/>
<dbReference type="Proteomes" id="UP000760819">
    <property type="component" value="Unassembled WGS sequence"/>
</dbReference>
<dbReference type="EMBL" id="JAGQLI010000058">
    <property type="protein sequence ID" value="MCA9379008.1"/>
    <property type="molecule type" value="Genomic_DNA"/>
</dbReference>
<gene>
    <name evidence="1" type="ORF">KC640_01135</name>
</gene>
<comment type="caution">
    <text evidence="1">The sequence shown here is derived from an EMBL/GenBank/DDBJ whole genome shotgun (WGS) entry which is preliminary data.</text>
</comment>
<sequence length="289" mass="32803">MLLQSAMSNASRNPFRFIGKLSEVYRLIDEKLRINLASGTPIDFNPQAEHFCYSVEEALLFLNYILDSDELLPIYATEAFRQNIRYYLETFIIPGLWRRQQQTRFEFVTPASEREAADLPPCILMHGRFNGVPHSGYISSLLYAKRLYPGLPVTLAVETDEYSMVAEGQYPFASVMMRASLLWLTGLIDRLAIIQSPTSGADERADYWNLTYGIDTGIFNPRVILAGGEEDAERKWQGAPLRRDIHILDTREIGANVHMTDLREGLLTAGEVVAHWQPVQSALRMLGEI</sequence>
<protein>
    <submittedName>
        <fullName evidence="1">Uncharacterized protein</fullName>
    </submittedName>
</protein>
<proteinExistence type="predicted"/>